<dbReference type="Proteomes" id="UP000605805">
    <property type="component" value="Unassembled WGS sequence"/>
</dbReference>
<organism evidence="9 10">
    <name type="scientific">Ignisphaera aggregans</name>
    <dbReference type="NCBI Taxonomy" id="334771"/>
    <lineage>
        <taxon>Archaea</taxon>
        <taxon>Thermoproteota</taxon>
        <taxon>Thermoprotei</taxon>
        <taxon>Desulfurococcales</taxon>
        <taxon>Desulfurococcaceae</taxon>
        <taxon>Ignisphaera</taxon>
    </lineage>
</organism>
<evidence type="ECO:0000256" key="4">
    <source>
        <dbReference type="ARBA" id="ARBA00022691"/>
    </source>
</evidence>
<evidence type="ECO:0000256" key="2">
    <source>
        <dbReference type="ARBA" id="ARBA00022603"/>
    </source>
</evidence>
<evidence type="ECO:0000256" key="5">
    <source>
        <dbReference type="ARBA" id="ARBA00022694"/>
    </source>
</evidence>
<dbReference type="GO" id="GO:0160104">
    <property type="term" value="F:tRNA (guanine(26)-N2)-dimethyltransferase activity"/>
    <property type="evidence" value="ECO:0007669"/>
    <property type="project" value="UniProtKB-EC"/>
</dbReference>
<dbReference type="InterPro" id="IPR002905">
    <property type="entry name" value="Trm1"/>
</dbReference>
<keyword evidence="6 8" id="KW-0694">RNA-binding</keyword>
<keyword evidence="3 8" id="KW-0808">Transferase</keyword>
<comment type="caution">
    <text evidence="9">The sequence shown here is derived from an EMBL/GenBank/DDBJ whole genome shotgun (WGS) entry which is preliminary data.</text>
</comment>
<gene>
    <name evidence="9" type="ORF">EYH02_02625</name>
</gene>
<dbReference type="SUPFAM" id="SSF53335">
    <property type="entry name" value="S-adenosyl-L-methionine-dependent methyltransferases"/>
    <property type="match status" value="1"/>
</dbReference>
<evidence type="ECO:0000256" key="7">
    <source>
        <dbReference type="ARBA" id="ARBA00039099"/>
    </source>
</evidence>
<name>A0A832YXV7_9CREN</name>
<evidence type="ECO:0000256" key="3">
    <source>
        <dbReference type="ARBA" id="ARBA00022679"/>
    </source>
</evidence>
<reference evidence="9" key="1">
    <citation type="journal article" date="2020" name="ISME J.">
        <title>Gammaproteobacteria mediating utilization of methyl-, sulfur- and petroleum organic compounds in deep ocean hydrothermal plumes.</title>
        <authorList>
            <person name="Zhou Z."/>
            <person name="Liu Y."/>
            <person name="Pan J."/>
            <person name="Cron B.R."/>
            <person name="Toner B.M."/>
            <person name="Anantharaman K."/>
            <person name="Breier J.A."/>
            <person name="Dick G.J."/>
            <person name="Li M."/>
        </authorList>
    </citation>
    <scope>NUCLEOTIDE SEQUENCE</scope>
    <source>
        <strain evidence="9">SZUA-1435</strain>
    </source>
</reference>
<dbReference type="Gene3D" id="3.30.56.70">
    <property type="entry name" value="N2,N2-dimethylguanosine tRNA methyltransferase, C-terminal domain"/>
    <property type="match status" value="1"/>
</dbReference>
<evidence type="ECO:0000313" key="9">
    <source>
        <dbReference type="EMBL" id="HIP56951.1"/>
    </source>
</evidence>
<dbReference type="GO" id="GO:0002940">
    <property type="term" value="P:tRNA N2-guanine methylation"/>
    <property type="evidence" value="ECO:0007669"/>
    <property type="project" value="TreeGrafter"/>
</dbReference>
<evidence type="ECO:0000256" key="1">
    <source>
        <dbReference type="ARBA" id="ARBA00022555"/>
    </source>
</evidence>
<dbReference type="InterPro" id="IPR042296">
    <property type="entry name" value="tRNA_met_Trm1_C"/>
</dbReference>
<dbReference type="Pfam" id="PF02005">
    <property type="entry name" value="TRM"/>
    <property type="match status" value="1"/>
</dbReference>
<proteinExistence type="inferred from homology"/>
<dbReference type="AlphaFoldDB" id="A0A832YXV7"/>
<protein>
    <recommendedName>
        <fullName evidence="7">tRNA (guanine(26)-N(2))-dimethyltransferase</fullName>
        <ecNumber evidence="7">2.1.1.216</ecNumber>
    </recommendedName>
</protein>
<keyword evidence="1 8" id="KW-0820">tRNA-binding</keyword>
<accession>A0A832YXV7</accession>
<keyword evidence="4 8" id="KW-0949">S-adenosyl-L-methionine</keyword>
<sequence>MSCPEGFKVCREGRAVLCLPNPELYKREDGVYEPAWAPVFYNPVMVENRDIAIAFLRWASQSRTLRLVVDPLASTGVRGIRIALEVPQISEVVMGDIDEYAVNIMNINIRLNNVESKVKALHADANELLFSLFRQKAKIEYIDIDPFGSPAPFAFAALYTIRNGGYIAFTATDLAPLEGKYPQKLYRRYGVIGRKNIISKEVAIRNLLAFLAREAAKIDKVIIPLVAYYSRHYIRVYLRIAEGGLRANELLSKCIGSIVICDRCGFVEYFTAIDMQSVTKCPICGSELSLTRFTWICSIRDKEVTMKVCDIVSSDEVFAVETKKLALRLSQEAEAEGKLYRVSAIARALRRNMPSPERVVSCLREVGFRAARSHVYPDGVVTEAPYGVVRECVNVLKP</sequence>
<comment type="similarity">
    <text evidence="8">Belongs to the class I-like SAM-binding methyltransferase superfamily. Trm1 family.</text>
</comment>
<evidence type="ECO:0000256" key="6">
    <source>
        <dbReference type="ARBA" id="ARBA00022884"/>
    </source>
</evidence>
<dbReference type="PROSITE" id="PS51626">
    <property type="entry name" value="SAM_MT_TRM1"/>
    <property type="match status" value="1"/>
</dbReference>
<evidence type="ECO:0000313" key="10">
    <source>
        <dbReference type="Proteomes" id="UP000605805"/>
    </source>
</evidence>
<evidence type="ECO:0000256" key="8">
    <source>
        <dbReference type="PROSITE-ProRule" id="PRU00958"/>
    </source>
</evidence>
<dbReference type="Gene3D" id="3.40.50.150">
    <property type="entry name" value="Vaccinia Virus protein VP39"/>
    <property type="match status" value="1"/>
</dbReference>
<keyword evidence="5 8" id="KW-0819">tRNA processing</keyword>
<dbReference type="EMBL" id="DQTV01000045">
    <property type="protein sequence ID" value="HIP56951.1"/>
    <property type="molecule type" value="Genomic_DNA"/>
</dbReference>
<dbReference type="EC" id="2.1.1.216" evidence="7"/>
<dbReference type="InterPro" id="IPR029063">
    <property type="entry name" value="SAM-dependent_MTases_sf"/>
</dbReference>
<dbReference type="GO" id="GO:0000049">
    <property type="term" value="F:tRNA binding"/>
    <property type="evidence" value="ECO:0007669"/>
    <property type="project" value="UniProtKB-UniRule"/>
</dbReference>
<dbReference type="PANTHER" id="PTHR10631">
    <property type="entry name" value="N 2 ,N 2 -DIMETHYLGUANOSINE TRNA METHYLTRANSFERASE"/>
    <property type="match status" value="1"/>
</dbReference>
<dbReference type="PANTHER" id="PTHR10631:SF3">
    <property type="entry name" value="TRNA (GUANINE(26)-N(2))-DIMETHYLTRANSFERASE"/>
    <property type="match status" value="1"/>
</dbReference>
<keyword evidence="2 8" id="KW-0489">Methyltransferase</keyword>